<evidence type="ECO:0000256" key="1">
    <source>
        <dbReference type="SAM" id="MobiDB-lite"/>
    </source>
</evidence>
<protein>
    <submittedName>
        <fullName evidence="2">DUF1758 domain-containing protein</fullName>
    </submittedName>
</protein>
<sequence>MNFLRQEVKGEEMVNRARTGFTSHQNPRRKEYKNEQLKKSGDSSTASALVNLQKPGKEDHCIFCDKSHPSEICFLAKKMTLTAKQKLLLEKGA</sequence>
<proteinExistence type="predicted"/>
<feature type="region of interest" description="Disordered" evidence="1">
    <location>
        <begin position="1"/>
        <end position="45"/>
    </location>
</feature>
<keyword evidence="3" id="KW-1185">Reference proteome</keyword>
<accession>A0A8X6PQT9</accession>
<dbReference type="OrthoDB" id="6434384at2759"/>
<name>A0A8X6PQT9_NEPPI</name>
<evidence type="ECO:0000313" key="3">
    <source>
        <dbReference type="Proteomes" id="UP000887013"/>
    </source>
</evidence>
<feature type="compositionally biased region" description="Basic and acidic residues" evidence="1">
    <location>
        <begin position="1"/>
        <end position="15"/>
    </location>
</feature>
<gene>
    <name evidence="2" type="primary">AVEN_242469_1</name>
    <name evidence="2" type="ORF">NPIL_311631</name>
</gene>
<feature type="compositionally biased region" description="Basic and acidic residues" evidence="1">
    <location>
        <begin position="28"/>
        <end position="41"/>
    </location>
</feature>
<dbReference type="Proteomes" id="UP000887013">
    <property type="component" value="Unassembled WGS sequence"/>
</dbReference>
<dbReference type="AlphaFoldDB" id="A0A8X6PQT9"/>
<organism evidence="2 3">
    <name type="scientific">Nephila pilipes</name>
    <name type="common">Giant wood spider</name>
    <name type="synonym">Nephila maculata</name>
    <dbReference type="NCBI Taxonomy" id="299642"/>
    <lineage>
        <taxon>Eukaryota</taxon>
        <taxon>Metazoa</taxon>
        <taxon>Ecdysozoa</taxon>
        <taxon>Arthropoda</taxon>
        <taxon>Chelicerata</taxon>
        <taxon>Arachnida</taxon>
        <taxon>Araneae</taxon>
        <taxon>Araneomorphae</taxon>
        <taxon>Entelegynae</taxon>
        <taxon>Araneoidea</taxon>
        <taxon>Nephilidae</taxon>
        <taxon>Nephila</taxon>
    </lineage>
</organism>
<dbReference type="EMBL" id="BMAW01118529">
    <property type="protein sequence ID" value="GFT80334.1"/>
    <property type="molecule type" value="Genomic_DNA"/>
</dbReference>
<reference evidence="2" key="1">
    <citation type="submission" date="2020-08" db="EMBL/GenBank/DDBJ databases">
        <title>Multicomponent nature underlies the extraordinary mechanical properties of spider dragline silk.</title>
        <authorList>
            <person name="Kono N."/>
            <person name="Nakamura H."/>
            <person name="Mori M."/>
            <person name="Yoshida Y."/>
            <person name="Ohtoshi R."/>
            <person name="Malay A.D."/>
            <person name="Moran D.A.P."/>
            <person name="Tomita M."/>
            <person name="Numata K."/>
            <person name="Arakawa K."/>
        </authorList>
    </citation>
    <scope>NUCLEOTIDE SEQUENCE</scope>
</reference>
<evidence type="ECO:0000313" key="2">
    <source>
        <dbReference type="EMBL" id="GFT80334.1"/>
    </source>
</evidence>
<comment type="caution">
    <text evidence="2">The sequence shown here is derived from an EMBL/GenBank/DDBJ whole genome shotgun (WGS) entry which is preliminary data.</text>
</comment>